<protein>
    <submittedName>
        <fullName evidence="2">Uncharacterized protein</fullName>
    </submittedName>
</protein>
<reference evidence="2" key="1">
    <citation type="submission" date="2021-01" db="EMBL/GenBank/DDBJ databases">
        <authorList>
            <person name="Corre E."/>
            <person name="Pelletier E."/>
            <person name="Niang G."/>
            <person name="Scheremetjew M."/>
            <person name="Finn R."/>
            <person name="Kale V."/>
            <person name="Holt S."/>
            <person name="Cochrane G."/>
            <person name="Meng A."/>
            <person name="Brown T."/>
            <person name="Cohen L."/>
        </authorList>
    </citation>
    <scope>NUCLEOTIDE SEQUENCE</scope>
    <source>
        <strain evidence="2">Pbaha01</strain>
    </source>
</reference>
<name>A0A7S0FLH2_9DINO</name>
<gene>
    <name evidence="2" type="ORF">PBAH0796_LOCUS18322</name>
</gene>
<accession>A0A7S0FLH2</accession>
<organism evidence="2">
    <name type="scientific">Pyrodinium bahamense</name>
    <dbReference type="NCBI Taxonomy" id="73915"/>
    <lineage>
        <taxon>Eukaryota</taxon>
        <taxon>Sar</taxon>
        <taxon>Alveolata</taxon>
        <taxon>Dinophyceae</taxon>
        <taxon>Gonyaulacales</taxon>
        <taxon>Pyrocystaceae</taxon>
        <taxon>Pyrodinium</taxon>
    </lineage>
</organism>
<dbReference type="AlphaFoldDB" id="A0A7S0FLH2"/>
<sequence>MLFMAPPREAISTPATTGPWSASGIATVVGQALYDPRAQVSAVFGPFGGQQRAWQPPEEEPWPAPSAPPDLWQGAAHACRGAAQAVEPWWPAAWAARGEACCAECGAALPAGSRCWYGTGQYADKLYCYHCWVRWALPPNRIG</sequence>
<evidence type="ECO:0000256" key="1">
    <source>
        <dbReference type="SAM" id="MobiDB-lite"/>
    </source>
</evidence>
<proteinExistence type="predicted"/>
<dbReference type="EMBL" id="HBEG01030003">
    <property type="protein sequence ID" value="CAD8367305.1"/>
    <property type="molecule type" value="Transcribed_RNA"/>
</dbReference>
<feature type="region of interest" description="Disordered" evidence="1">
    <location>
        <begin position="49"/>
        <end position="68"/>
    </location>
</feature>
<evidence type="ECO:0000313" key="2">
    <source>
        <dbReference type="EMBL" id="CAD8367305.1"/>
    </source>
</evidence>